<sequence>MAFTVEVSASQNRAKSESDNSNHHNNHNTENISYGQLSNTDYFNGINSSSNQTECRKSQRYNIDDPGASTGTGNNIRGTAEQRRNYWRENLLVQLQLLAEENKANSAYDGFAYVDVNDENDNHTDRNKHATQSKNYIDQGAHAEQQQHRQQQERQDRAERASNSSYQNTLFTRNDPTTTSTTVTQTVQVSSTPQTLASMAGIQLTGADMQSPQDMSGAMPTATVEEIDVPVFIDEYLQNIEASLSTSSNNKSEEIGTEILTETDKFDFDFDINLIAEDLIECKEMDQCNLGMDRNNSDYYNCDLINMDTTDFQQFEDGEELALDMNSMCKGIDINSNLREDFSLENILTNSENPMLANFSQGSISNSQVTKEFTELPMLANENSMENSSYGFSQPLFGSGHLDGVNEDVCHLVAMPDGMPTLGVKRTASAATISVAESMPQKRIKLGLNINKSQISHSDVINTPTIIEQMLNFDELNFANTTSTRDEIYEDLRNTEDISSITILPDYCTAPNTPNSTYSVGIARSPEPTCQLGFGGFITAPVSPAFSTASTSQFSVTTSTTDKSKRKRGRPAKEHADGPDPELMSRMTHEEAKLYLDRLKNNEASRVSRKKTKKREEEEVKDEDALIAKNHELREQLQRLKHRSQKIVDFLNQNHHKRSTYIKPEPGH</sequence>
<dbReference type="GO" id="GO:0051276">
    <property type="term" value="P:chromosome organization"/>
    <property type="evidence" value="ECO:0007669"/>
    <property type="project" value="EnsemblMetazoa"/>
</dbReference>
<dbReference type="GO" id="GO:0003700">
    <property type="term" value="F:DNA-binding transcription factor activity"/>
    <property type="evidence" value="ECO:0007669"/>
    <property type="project" value="InterPro"/>
</dbReference>
<dbReference type="STRING" id="7222.B4JGE8"/>
<reference evidence="2 3" key="1">
    <citation type="journal article" date="2007" name="Nature">
        <title>Evolution of genes and genomes on the Drosophila phylogeny.</title>
        <authorList>
            <consortium name="Drosophila 12 Genomes Consortium"/>
            <person name="Clark A.G."/>
            <person name="Eisen M.B."/>
            <person name="Smith D.R."/>
            <person name="Bergman C.M."/>
            <person name="Oliver B."/>
            <person name="Markow T.A."/>
            <person name="Kaufman T.C."/>
            <person name="Kellis M."/>
            <person name="Gelbart W."/>
            <person name="Iyer V.N."/>
            <person name="Pollard D.A."/>
            <person name="Sackton T.B."/>
            <person name="Larracuente A.M."/>
            <person name="Singh N.D."/>
            <person name="Abad J.P."/>
            <person name="Abt D.N."/>
            <person name="Adryan B."/>
            <person name="Aguade M."/>
            <person name="Akashi H."/>
            <person name="Anderson W.W."/>
            <person name="Aquadro C.F."/>
            <person name="Ardell D.H."/>
            <person name="Arguello R."/>
            <person name="Artieri C.G."/>
            <person name="Barbash D.A."/>
            <person name="Barker D."/>
            <person name="Barsanti P."/>
            <person name="Batterham P."/>
            <person name="Batzoglou S."/>
            <person name="Begun D."/>
            <person name="Bhutkar A."/>
            <person name="Blanco E."/>
            <person name="Bosak S.A."/>
            <person name="Bradley R.K."/>
            <person name="Brand A.D."/>
            <person name="Brent M.R."/>
            <person name="Brooks A.N."/>
            <person name="Brown R.H."/>
            <person name="Butlin R.K."/>
            <person name="Caggese C."/>
            <person name="Calvi B.R."/>
            <person name="Bernardo de Carvalho A."/>
            <person name="Caspi A."/>
            <person name="Castrezana S."/>
            <person name="Celniker S.E."/>
            <person name="Chang J.L."/>
            <person name="Chapple C."/>
            <person name="Chatterji S."/>
            <person name="Chinwalla A."/>
            <person name="Civetta A."/>
            <person name="Clifton S.W."/>
            <person name="Comeron J.M."/>
            <person name="Costello J.C."/>
            <person name="Coyne J.A."/>
            <person name="Daub J."/>
            <person name="David R.G."/>
            <person name="Delcher A.L."/>
            <person name="Delehaunty K."/>
            <person name="Do C.B."/>
            <person name="Ebling H."/>
            <person name="Edwards K."/>
            <person name="Eickbush T."/>
            <person name="Evans J.D."/>
            <person name="Filipski A."/>
            <person name="Findeiss S."/>
            <person name="Freyhult E."/>
            <person name="Fulton L."/>
            <person name="Fulton R."/>
            <person name="Garcia A.C."/>
            <person name="Gardiner A."/>
            <person name="Garfield D.A."/>
            <person name="Garvin B.E."/>
            <person name="Gibson G."/>
            <person name="Gilbert D."/>
            <person name="Gnerre S."/>
            <person name="Godfrey J."/>
            <person name="Good R."/>
            <person name="Gotea V."/>
            <person name="Gravely B."/>
            <person name="Greenberg A.J."/>
            <person name="Griffiths-Jones S."/>
            <person name="Gross S."/>
            <person name="Guigo R."/>
            <person name="Gustafson E.A."/>
            <person name="Haerty W."/>
            <person name="Hahn M.W."/>
            <person name="Halligan D.L."/>
            <person name="Halpern A.L."/>
            <person name="Halter G.M."/>
            <person name="Han M.V."/>
            <person name="Heger A."/>
            <person name="Hillier L."/>
            <person name="Hinrichs A.S."/>
            <person name="Holmes I."/>
            <person name="Hoskins R.A."/>
            <person name="Hubisz M.J."/>
            <person name="Hultmark D."/>
            <person name="Huntley M.A."/>
            <person name="Jaffe D.B."/>
            <person name="Jagadeeshan S."/>
            <person name="Jeck W.R."/>
            <person name="Johnson J."/>
            <person name="Jones C.D."/>
            <person name="Jordan W.C."/>
            <person name="Karpen G.H."/>
            <person name="Kataoka E."/>
            <person name="Keightley P.D."/>
            <person name="Kheradpour P."/>
            <person name="Kirkness E.F."/>
            <person name="Koerich L.B."/>
            <person name="Kristiansen K."/>
            <person name="Kudrna D."/>
            <person name="Kulathinal R.J."/>
            <person name="Kumar S."/>
            <person name="Kwok R."/>
            <person name="Lander E."/>
            <person name="Langley C.H."/>
            <person name="Lapoint R."/>
            <person name="Lazzaro B.P."/>
            <person name="Lee S.J."/>
            <person name="Levesque L."/>
            <person name="Li R."/>
            <person name="Lin C.F."/>
            <person name="Lin M.F."/>
            <person name="Lindblad-Toh K."/>
            <person name="Llopart A."/>
            <person name="Long M."/>
            <person name="Low L."/>
            <person name="Lozovsky E."/>
            <person name="Lu J."/>
            <person name="Luo M."/>
            <person name="Machado C.A."/>
            <person name="Makalowski W."/>
            <person name="Marzo M."/>
            <person name="Matsuda M."/>
            <person name="Matzkin L."/>
            <person name="McAllister B."/>
            <person name="McBride C.S."/>
            <person name="McKernan B."/>
            <person name="McKernan K."/>
            <person name="Mendez-Lago M."/>
            <person name="Minx P."/>
            <person name="Mollenhauer M.U."/>
            <person name="Montooth K."/>
            <person name="Mount S.M."/>
            <person name="Mu X."/>
            <person name="Myers E."/>
            <person name="Negre B."/>
            <person name="Newfeld S."/>
            <person name="Nielsen R."/>
            <person name="Noor M.A."/>
            <person name="O'Grady P."/>
            <person name="Pachter L."/>
            <person name="Papaceit M."/>
            <person name="Parisi M.J."/>
            <person name="Parisi M."/>
            <person name="Parts L."/>
            <person name="Pedersen J.S."/>
            <person name="Pesole G."/>
            <person name="Phillippy A.M."/>
            <person name="Ponting C.P."/>
            <person name="Pop M."/>
            <person name="Porcelli D."/>
            <person name="Powell J.R."/>
            <person name="Prohaska S."/>
            <person name="Pruitt K."/>
            <person name="Puig M."/>
            <person name="Quesneville H."/>
            <person name="Ram K.R."/>
            <person name="Rand D."/>
            <person name="Rasmussen M.D."/>
            <person name="Reed L.K."/>
            <person name="Reenan R."/>
            <person name="Reily A."/>
            <person name="Remington K.A."/>
            <person name="Rieger T.T."/>
            <person name="Ritchie M.G."/>
            <person name="Robin C."/>
            <person name="Rogers Y.H."/>
            <person name="Rohde C."/>
            <person name="Rozas J."/>
            <person name="Rubenfield M.J."/>
            <person name="Ruiz A."/>
            <person name="Russo S."/>
            <person name="Salzberg S.L."/>
            <person name="Sanchez-Gracia A."/>
            <person name="Saranga D.J."/>
            <person name="Sato H."/>
            <person name="Schaeffer S.W."/>
            <person name="Schatz M.C."/>
            <person name="Schlenke T."/>
            <person name="Schwartz R."/>
            <person name="Segarra C."/>
            <person name="Singh R.S."/>
            <person name="Sirot L."/>
            <person name="Sirota M."/>
            <person name="Sisneros N.B."/>
            <person name="Smith C.D."/>
            <person name="Smith T.F."/>
            <person name="Spieth J."/>
            <person name="Stage D.E."/>
            <person name="Stark A."/>
            <person name="Stephan W."/>
            <person name="Strausberg R.L."/>
            <person name="Strempel S."/>
            <person name="Sturgill D."/>
            <person name="Sutton G."/>
            <person name="Sutton G.G."/>
            <person name="Tao W."/>
            <person name="Teichmann S."/>
            <person name="Tobari Y.N."/>
            <person name="Tomimura Y."/>
            <person name="Tsolas J.M."/>
            <person name="Valente V.L."/>
            <person name="Venter E."/>
            <person name="Venter J.C."/>
            <person name="Vicario S."/>
            <person name="Vieira F.G."/>
            <person name="Vilella A.J."/>
            <person name="Villasante A."/>
            <person name="Walenz B."/>
            <person name="Wang J."/>
            <person name="Wasserman M."/>
            <person name="Watts T."/>
            <person name="Wilson D."/>
            <person name="Wilson R.K."/>
            <person name="Wing R.A."/>
            <person name="Wolfner M.F."/>
            <person name="Wong A."/>
            <person name="Wong G.K."/>
            <person name="Wu C.I."/>
            <person name="Wu G."/>
            <person name="Yamamoto D."/>
            <person name="Yang H.P."/>
            <person name="Yang S.P."/>
            <person name="Yorke J.A."/>
            <person name="Yoshida K."/>
            <person name="Zdobnov E."/>
            <person name="Zhang P."/>
            <person name="Zhang Y."/>
            <person name="Zimin A.V."/>
            <person name="Baldwin J."/>
            <person name="Abdouelleil A."/>
            <person name="Abdulkadir J."/>
            <person name="Abebe A."/>
            <person name="Abera B."/>
            <person name="Abreu J."/>
            <person name="Acer S.C."/>
            <person name="Aftuck L."/>
            <person name="Alexander A."/>
            <person name="An P."/>
            <person name="Anderson E."/>
            <person name="Anderson S."/>
            <person name="Arachi H."/>
            <person name="Azer M."/>
            <person name="Bachantsang P."/>
            <person name="Barry A."/>
            <person name="Bayul T."/>
            <person name="Berlin A."/>
            <person name="Bessette D."/>
            <person name="Bloom T."/>
            <person name="Blye J."/>
            <person name="Boguslavskiy L."/>
            <person name="Bonnet C."/>
            <person name="Boukhgalter B."/>
            <person name="Bourzgui I."/>
            <person name="Brown A."/>
            <person name="Cahill P."/>
            <person name="Channer S."/>
            <person name="Cheshatsang Y."/>
            <person name="Chuda L."/>
            <person name="Citroen M."/>
            <person name="Collymore A."/>
            <person name="Cooke P."/>
            <person name="Costello M."/>
            <person name="D'Aco K."/>
            <person name="Daza R."/>
            <person name="De Haan G."/>
            <person name="DeGray S."/>
            <person name="DeMaso C."/>
            <person name="Dhargay N."/>
            <person name="Dooley K."/>
            <person name="Dooley E."/>
            <person name="Doricent M."/>
            <person name="Dorje P."/>
            <person name="Dorjee K."/>
            <person name="Dupes A."/>
            <person name="Elong R."/>
            <person name="Falk J."/>
            <person name="Farina A."/>
            <person name="Faro S."/>
            <person name="Ferguson D."/>
            <person name="Fisher S."/>
            <person name="Foley C.D."/>
            <person name="Franke A."/>
            <person name="Friedrich D."/>
            <person name="Gadbois L."/>
            <person name="Gearin G."/>
            <person name="Gearin C.R."/>
            <person name="Giannoukos G."/>
            <person name="Goode T."/>
            <person name="Graham J."/>
            <person name="Grandbois E."/>
            <person name="Grewal S."/>
            <person name="Gyaltsen K."/>
            <person name="Hafez N."/>
            <person name="Hagos B."/>
            <person name="Hall J."/>
            <person name="Henson C."/>
            <person name="Hollinger A."/>
            <person name="Honan T."/>
            <person name="Huard M.D."/>
            <person name="Hughes L."/>
            <person name="Hurhula B."/>
            <person name="Husby M.E."/>
            <person name="Kamat A."/>
            <person name="Kanga B."/>
            <person name="Kashin S."/>
            <person name="Khazanovich D."/>
            <person name="Kisner P."/>
            <person name="Lance K."/>
            <person name="Lara M."/>
            <person name="Lee W."/>
            <person name="Lennon N."/>
            <person name="Letendre F."/>
            <person name="LeVine R."/>
            <person name="Lipovsky A."/>
            <person name="Liu X."/>
            <person name="Liu J."/>
            <person name="Liu S."/>
            <person name="Lokyitsang T."/>
            <person name="Lokyitsang Y."/>
            <person name="Lubonja R."/>
            <person name="Lui A."/>
            <person name="MacDonald P."/>
            <person name="Magnisalis V."/>
            <person name="Maru K."/>
            <person name="Matthews C."/>
            <person name="McCusker W."/>
            <person name="McDonough S."/>
            <person name="Mehta T."/>
            <person name="Meldrim J."/>
            <person name="Meneus L."/>
            <person name="Mihai O."/>
            <person name="Mihalev A."/>
            <person name="Mihova T."/>
            <person name="Mittelman R."/>
            <person name="Mlenga V."/>
            <person name="Montmayeur A."/>
            <person name="Mulrain L."/>
            <person name="Navidi A."/>
            <person name="Naylor J."/>
            <person name="Negash T."/>
            <person name="Nguyen T."/>
            <person name="Nguyen N."/>
            <person name="Nicol R."/>
            <person name="Norbu C."/>
            <person name="Norbu N."/>
            <person name="Novod N."/>
            <person name="O'Neill B."/>
            <person name="Osman S."/>
            <person name="Markiewicz E."/>
            <person name="Oyono O.L."/>
            <person name="Patti C."/>
            <person name="Phunkhang P."/>
            <person name="Pierre F."/>
            <person name="Priest M."/>
            <person name="Raghuraman S."/>
            <person name="Rege F."/>
            <person name="Reyes R."/>
            <person name="Rise C."/>
            <person name="Rogov P."/>
            <person name="Ross K."/>
            <person name="Ryan E."/>
            <person name="Settipalli S."/>
            <person name="Shea T."/>
            <person name="Sherpa N."/>
            <person name="Shi L."/>
            <person name="Shih D."/>
            <person name="Sparrow T."/>
            <person name="Spaulding J."/>
            <person name="Stalker J."/>
            <person name="Stange-Thomann N."/>
            <person name="Stavropoulos S."/>
            <person name="Stone C."/>
            <person name="Strader C."/>
            <person name="Tesfaye S."/>
            <person name="Thomson T."/>
            <person name="Thoulutsang Y."/>
            <person name="Thoulutsang D."/>
            <person name="Topham K."/>
            <person name="Topping I."/>
            <person name="Tsamla T."/>
            <person name="Vassiliev H."/>
            <person name="Vo A."/>
            <person name="Wangchuk T."/>
            <person name="Wangdi T."/>
            <person name="Weiand M."/>
            <person name="Wilkinson J."/>
            <person name="Wilson A."/>
            <person name="Yadav S."/>
            <person name="Young G."/>
            <person name="Yu Q."/>
            <person name="Zembek L."/>
            <person name="Zhong D."/>
            <person name="Zimmer A."/>
            <person name="Zwirko Z."/>
            <person name="Jaffe D.B."/>
            <person name="Alvarez P."/>
            <person name="Brockman W."/>
            <person name="Butler J."/>
            <person name="Chin C."/>
            <person name="Gnerre S."/>
            <person name="Grabherr M."/>
            <person name="Kleber M."/>
            <person name="Mauceli E."/>
            <person name="MacCallum I."/>
        </authorList>
    </citation>
    <scope>NUCLEOTIDE SEQUENCE [LARGE SCALE GENOMIC DNA]</scope>
    <source>
        <strain evidence="3">Tucson 15287-2541.00</strain>
    </source>
</reference>
<accession>B4JGE8</accession>
<dbReference type="AlphaFoldDB" id="B4JGE8"/>
<dbReference type="HOGENOM" id="CLU_405597_0_0_1"/>
<proteinExistence type="predicted"/>
<dbReference type="OMA" id="RQDMSGA"/>
<dbReference type="FunCoup" id="B4JGE8">
    <property type="interactions" value="75"/>
</dbReference>
<feature type="region of interest" description="Disordered" evidence="1">
    <location>
        <begin position="548"/>
        <end position="585"/>
    </location>
</feature>
<dbReference type="Proteomes" id="UP000001070">
    <property type="component" value="Unassembled WGS sequence"/>
</dbReference>
<organism evidence="3">
    <name type="scientific">Drosophila grimshawi</name>
    <name type="common">Hawaiian fruit fly</name>
    <name type="synonym">Idiomyia grimshawi</name>
    <dbReference type="NCBI Taxonomy" id="7222"/>
    <lineage>
        <taxon>Eukaryota</taxon>
        <taxon>Metazoa</taxon>
        <taxon>Ecdysozoa</taxon>
        <taxon>Arthropoda</taxon>
        <taxon>Hexapoda</taxon>
        <taxon>Insecta</taxon>
        <taxon>Pterygota</taxon>
        <taxon>Neoptera</taxon>
        <taxon>Endopterygota</taxon>
        <taxon>Diptera</taxon>
        <taxon>Brachycera</taxon>
        <taxon>Muscomorpha</taxon>
        <taxon>Ephydroidea</taxon>
        <taxon>Drosophilidae</taxon>
        <taxon>Drosophila</taxon>
        <taxon>Hawaiian Drosophila</taxon>
    </lineage>
</organism>
<evidence type="ECO:0000313" key="2">
    <source>
        <dbReference type="EMBL" id="EDV92617.1"/>
    </source>
</evidence>
<dbReference type="PhylomeDB" id="B4JGE8"/>
<feature type="region of interest" description="Disordered" evidence="1">
    <location>
        <begin position="1"/>
        <end position="77"/>
    </location>
</feature>
<protein>
    <submittedName>
        <fullName evidence="2">GH18865</fullName>
    </submittedName>
</protein>
<feature type="compositionally biased region" description="Low complexity" evidence="1">
    <location>
        <begin position="176"/>
        <end position="189"/>
    </location>
</feature>
<dbReference type="InParanoid" id="B4JGE8"/>
<dbReference type="GO" id="GO:0005634">
    <property type="term" value="C:nucleus"/>
    <property type="evidence" value="ECO:0007669"/>
    <property type="project" value="EnsemblMetazoa"/>
</dbReference>
<dbReference type="InterPro" id="IPR046347">
    <property type="entry name" value="bZIP_sf"/>
</dbReference>
<feature type="compositionally biased region" description="Polar residues" evidence="1">
    <location>
        <begin position="32"/>
        <end position="53"/>
    </location>
</feature>
<feature type="compositionally biased region" description="Low complexity" evidence="1">
    <location>
        <begin position="548"/>
        <end position="561"/>
    </location>
</feature>
<feature type="compositionally biased region" description="Polar residues" evidence="1">
    <location>
        <begin position="162"/>
        <end position="175"/>
    </location>
</feature>
<dbReference type="OrthoDB" id="6624782at2759"/>
<feature type="region of interest" description="Disordered" evidence="1">
    <location>
        <begin position="139"/>
        <end position="189"/>
    </location>
</feature>
<dbReference type="GO" id="GO:0003682">
    <property type="term" value="F:chromatin binding"/>
    <property type="evidence" value="ECO:0007669"/>
    <property type="project" value="EnsemblMetazoa"/>
</dbReference>
<name>B4JGE8_DROGR</name>
<gene>
    <name evidence="2" type="primary">Dgri\GH18865</name>
    <name evidence="2" type="ORF">Dgri_GH18865</name>
</gene>
<feature type="compositionally biased region" description="Basic and acidic residues" evidence="1">
    <location>
        <begin position="145"/>
        <end position="160"/>
    </location>
</feature>
<keyword evidence="3" id="KW-1185">Reference proteome</keyword>
<dbReference type="EMBL" id="CH916369">
    <property type="protein sequence ID" value="EDV92617.1"/>
    <property type="molecule type" value="Genomic_DNA"/>
</dbReference>
<evidence type="ECO:0000256" key="1">
    <source>
        <dbReference type="SAM" id="MobiDB-lite"/>
    </source>
</evidence>
<feature type="region of interest" description="Disordered" evidence="1">
    <location>
        <begin position="649"/>
        <end position="668"/>
    </location>
</feature>
<evidence type="ECO:0000313" key="3">
    <source>
        <dbReference type="Proteomes" id="UP000001070"/>
    </source>
</evidence>
<dbReference type="SUPFAM" id="SSF57959">
    <property type="entry name" value="Leucine zipper domain"/>
    <property type="match status" value="1"/>
</dbReference>
<dbReference type="eggNOG" id="ENOG502SBKU">
    <property type="taxonomic scope" value="Eukaryota"/>
</dbReference>